<dbReference type="Proteomes" id="UP000054845">
    <property type="component" value="Unassembled WGS sequence"/>
</dbReference>
<accession>A0A0P1BA08</accession>
<protein>
    <submittedName>
        <fullName evidence="1">Uncharacterized protein</fullName>
    </submittedName>
</protein>
<dbReference type="EMBL" id="CCYA01000118">
    <property type="protein sequence ID" value="CEH12192.1"/>
    <property type="molecule type" value="Genomic_DNA"/>
</dbReference>
<evidence type="ECO:0000313" key="2">
    <source>
        <dbReference type="Proteomes" id="UP000054845"/>
    </source>
</evidence>
<sequence>MAILAWAGVNARDARASSLRPSAPPSSIRGETNPRVNIIRAQGTERGIYSRHAQAILCGTEST</sequence>
<reference evidence="1 2" key="1">
    <citation type="submission" date="2014-09" db="EMBL/GenBank/DDBJ databases">
        <authorList>
            <person name="Magalhaes I.L.F."/>
            <person name="Oliveira U."/>
            <person name="Santos F.R."/>
            <person name="Vidigal T.H.D.A."/>
            <person name="Brescovit A.D."/>
            <person name="Santos A.J."/>
        </authorList>
    </citation>
    <scope>NUCLEOTIDE SEQUENCE [LARGE SCALE GENOMIC DNA]</scope>
</reference>
<organism evidence="1 2">
    <name type="scientific">Ceraceosorus bombacis</name>
    <dbReference type="NCBI Taxonomy" id="401625"/>
    <lineage>
        <taxon>Eukaryota</taxon>
        <taxon>Fungi</taxon>
        <taxon>Dikarya</taxon>
        <taxon>Basidiomycota</taxon>
        <taxon>Ustilaginomycotina</taxon>
        <taxon>Exobasidiomycetes</taxon>
        <taxon>Ceraceosorales</taxon>
        <taxon>Ceraceosoraceae</taxon>
        <taxon>Ceraceosorus</taxon>
    </lineage>
</organism>
<name>A0A0P1BA08_9BASI</name>
<dbReference type="AlphaFoldDB" id="A0A0P1BA08"/>
<keyword evidence="2" id="KW-1185">Reference proteome</keyword>
<proteinExistence type="predicted"/>
<evidence type="ECO:0000313" key="1">
    <source>
        <dbReference type="EMBL" id="CEH12192.1"/>
    </source>
</evidence>